<evidence type="ECO:0000256" key="8">
    <source>
        <dbReference type="ARBA" id="ARBA00022618"/>
    </source>
</evidence>
<proteinExistence type="inferred from homology"/>
<evidence type="ECO:0000256" key="5">
    <source>
        <dbReference type="ARBA" id="ARBA00020260"/>
    </source>
</evidence>
<dbReference type="OrthoDB" id="3230169at2759"/>
<comment type="similarity">
    <text evidence="4">Belongs to the DASH complex DAD2 family.</text>
</comment>
<evidence type="ECO:0000256" key="15">
    <source>
        <dbReference type="ARBA" id="ARBA00023306"/>
    </source>
</evidence>
<evidence type="ECO:0000256" key="12">
    <source>
        <dbReference type="ARBA" id="ARBA00022838"/>
    </source>
</evidence>
<evidence type="ECO:0000256" key="16">
    <source>
        <dbReference type="ARBA" id="ARBA00023328"/>
    </source>
</evidence>
<evidence type="ECO:0000256" key="17">
    <source>
        <dbReference type="ARBA" id="ARBA00030568"/>
    </source>
</evidence>
<keyword evidence="9" id="KW-0493">Microtubule</keyword>
<evidence type="ECO:0000256" key="2">
    <source>
        <dbReference type="ARBA" id="ARBA00004186"/>
    </source>
</evidence>
<evidence type="ECO:0000256" key="6">
    <source>
        <dbReference type="ARBA" id="ARBA00022454"/>
    </source>
</evidence>
<evidence type="ECO:0000256" key="10">
    <source>
        <dbReference type="ARBA" id="ARBA00022776"/>
    </source>
</evidence>
<evidence type="ECO:0000256" key="4">
    <source>
        <dbReference type="ARBA" id="ARBA00005501"/>
    </source>
</evidence>
<dbReference type="GO" id="GO:0042729">
    <property type="term" value="C:DASH complex"/>
    <property type="evidence" value="ECO:0007669"/>
    <property type="project" value="InterPro"/>
</dbReference>
<dbReference type="GO" id="GO:0000278">
    <property type="term" value="P:mitotic cell cycle"/>
    <property type="evidence" value="ECO:0007669"/>
    <property type="project" value="InterPro"/>
</dbReference>
<dbReference type="PANTHER" id="PTHR28036">
    <property type="entry name" value="DASH COMPLEX SUBUNIT DAD2"/>
    <property type="match status" value="1"/>
</dbReference>
<reference evidence="18" key="1">
    <citation type="submission" date="2020-05" db="EMBL/GenBank/DDBJ databases">
        <title>Mycena genomes resolve the evolution of fungal bioluminescence.</title>
        <authorList>
            <person name="Tsai I.J."/>
        </authorList>
    </citation>
    <scope>NUCLEOTIDE SEQUENCE</scope>
    <source>
        <strain evidence="18">110903Hualien_Pintung</strain>
    </source>
</reference>
<evidence type="ECO:0000313" key="19">
    <source>
        <dbReference type="Proteomes" id="UP000613580"/>
    </source>
</evidence>
<keyword evidence="10" id="KW-0498">Mitosis</keyword>
<keyword evidence="7" id="KW-0963">Cytoplasm</keyword>
<dbReference type="GO" id="GO:0051301">
    <property type="term" value="P:cell division"/>
    <property type="evidence" value="ECO:0007669"/>
    <property type="project" value="UniProtKB-KW"/>
</dbReference>
<evidence type="ECO:0000313" key="18">
    <source>
        <dbReference type="EMBL" id="KAF7298156.1"/>
    </source>
</evidence>
<keyword evidence="19" id="KW-1185">Reference proteome</keyword>
<comment type="subcellular location">
    <subcellularLocation>
        <location evidence="3">Chromosome</location>
        <location evidence="3">Centromere</location>
        <location evidence="3">Kinetochore</location>
    </subcellularLocation>
    <subcellularLocation>
        <location evidence="2">Cytoplasm</location>
        <location evidence="2">Cytoskeleton</location>
        <location evidence="2">Spindle</location>
    </subcellularLocation>
    <subcellularLocation>
        <location evidence="1">Nucleus</location>
    </subcellularLocation>
</comment>
<dbReference type="AlphaFoldDB" id="A0A8H6W052"/>
<keyword evidence="13" id="KW-0206">Cytoskeleton</keyword>
<keyword evidence="12" id="KW-0995">Kinetochore</keyword>
<dbReference type="EMBL" id="JACAZE010000015">
    <property type="protein sequence ID" value="KAF7298156.1"/>
    <property type="molecule type" value="Genomic_DNA"/>
</dbReference>
<evidence type="ECO:0000256" key="1">
    <source>
        <dbReference type="ARBA" id="ARBA00004123"/>
    </source>
</evidence>
<dbReference type="InterPro" id="IPR013963">
    <property type="entry name" value="DASH_Dad2"/>
</dbReference>
<dbReference type="GO" id="GO:0044732">
    <property type="term" value="C:mitotic spindle pole body"/>
    <property type="evidence" value="ECO:0007669"/>
    <property type="project" value="TreeGrafter"/>
</dbReference>
<name>A0A8H6W052_MYCCL</name>
<dbReference type="Pfam" id="PF08654">
    <property type="entry name" value="DASH_Dad2"/>
    <property type="match status" value="1"/>
</dbReference>
<evidence type="ECO:0000256" key="11">
    <source>
        <dbReference type="ARBA" id="ARBA00022829"/>
    </source>
</evidence>
<protein>
    <recommendedName>
        <fullName evidence="5">DASH complex subunit DAD2</fullName>
    </recommendedName>
    <alternativeName>
        <fullName evidence="17">Outer kinetochore protein DAD2</fullName>
    </alternativeName>
</protein>
<keyword evidence="8" id="KW-0132">Cell division</keyword>
<accession>A0A8H6W052</accession>
<dbReference type="PANTHER" id="PTHR28036:SF1">
    <property type="entry name" value="DASH COMPLEX SUBUNIT DAD2"/>
    <property type="match status" value="1"/>
</dbReference>
<evidence type="ECO:0000256" key="7">
    <source>
        <dbReference type="ARBA" id="ARBA00022490"/>
    </source>
</evidence>
<organism evidence="18 19">
    <name type="scientific">Mycena chlorophos</name>
    <name type="common">Agaric fungus</name>
    <name type="synonym">Agaricus chlorophos</name>
    <dbReference type="NCBI Taxonomy" id="658473"/>
    <lineage>
        <taxon>Eukaryota</taxon>
        <taxon>Fungi</taxon>
        <taxon>Dikarya</taxon>
        <taxon>Basidiomycota</taxon>
        <taxon>Agaricomycotina</taxon>
        <taxon>Agaricomycetes</taxon>
        <taxon>Agaricomycetidae</taxon>
        <taxon>Agaricales</taxon>
        <taxon>Marasmiineae</taxon>
        <taxon>Mycenaceae</taxon>
        <taxon>Mycena</taxon>
    </lineage>
</organism>
<keyword evidence="15" id="KW-0131">Cell cycle</keyword>
<dbReference type="GO" id="GO:1990023">
    <property type="term" value="C:mitotic spindle midzone"/>
    <property type="evidence" value="ECO:0007669"/>
    <property type="project" value="TreeGrafter"/>
</dbReference>
<evidence type="ECO:0000256" key="9">
    <source>
        <dbReference type="ARBA" id="ARBA00022701"/>
    </source>
</evidence>
<evidence type="ECO:0000256" key="13">
    <source>
        <dbReference type="ARBA" id="ARBA00023212"/>
    </source>
</evidence>
<evidence type="ECO:0000256" key="3">
    <source>
        <dbReference type="ARBA" id="ARBA00004629"/>
    </source>
</evidence>
<dbReference type="GO" id="GO:0005874">
    <property type="term" value="C:microtubule"/>
    <property type="evidence" value="ECO:0007669"/>
    <property type="project" value="UniProtKB-KW"/>
</dbReference>
<dbReference type="GO" id="GO:0008608">
    <property type="term" value="P:attachment of spindle microtubules to kinetochore"/>
    <property type="evidence" value="ECO:0007669"/>
    <property type="project" value="TreeGrafter"/>
</dbReference>
<evidence type="ECO:0000256" key="14">
    <source>
        <dbReference type="ARBA" id="ARBA00023242"/>
    </source>
</evidence>
<gene>
    <name evidence="18" type="ORF">HMN09_01037200</name>
</gene>
<keyword evidence="14" id="KW-0539">Nucleus</keyword>
<dbReference type="Proteomes" id="UP000613580">
    <property type="component" value="Unassembled WGS sequence"/>
</dbReference>
<comment type="caution">
    <text evidence="18">The sequence shown here is derived from an EMBL/GenBank/DDBJ whole genome shotgun (WGS) entry which is preliminary data.</text>
</comment>
<keyword evidence="16" id="KW-0137">Centromere</keyword>
<keyword evidence="6" id="KW-0158">Chromosome</keyword>
<sequence length="130" mass="13907">MSRQSVAANRASYAAGPSAANSAAANAKFLEKKKEFDAVSALHRASALYLQRIEGLAADVETMADAGQIHGEVLEQWPRMFQILNLFLASRDSSALGVDAEPSPAPELGERLVRIPLAALQGDVEETSRK</sequence>
<keyword evidence="11" id="KW-0159">Chromosome partition</keyword>